<evidence type="ECO:0000313" key="1">
    <source>
        <dbReference type="EMBL" id="KAG7365826.1"/>
    </source>
</evidence>
<protein>
    <submittedName>
        <fullName evidence="1">Uncharacterized protein</fullName>
    </submittedName>
</protein>
<proteinExistence type="predicted"/>
<gene>
    <name evidence="1" type="ORF">IV203_028496</name>
</gene>
<dbReference type="EMBL" id="JAGRRH010000007">
    <property type="protein sequence ID" value="KAG7365826.1"/>
    <property type="molecule type" value="Genomic_DNA"/>
</dbReference>
<dbReference type="PANTHER" id="PTHR33324">
    <property type="entry name" value="EXPRESSED PROTEIN"/>
    <property type="match status" value="1"/>
</dbReference>
<sequence length="336" mass="39239">MEEQNNTRHKCKRRGCSAQANSRCAAVLCNNWVCTNCYEEKVLTKFGLAALPSQNDIPLVACSKKCYQNAMKDISGEGRRAWDSDTPTREYQHSSEAMLIDWLLVHGNYAKWKGNNAGISKREIQKEIADAINRKGAEMGIQRGRTPEQVGAKISWIESKFRETKQWVENTGQRIREEIGEQSFKEKVEKERFKHFYTLEPIIVTSRPPKNRKGSMENVVANFNNSRKDDRDFHLLELEERIRHNREMELIEKGKARVTSYDCIQKNMDVFRNSRTMYDELRQTMTLEQIAHSLPNCIRCFDFSVMSEEDRQKFAKYYNDWAVSIGIPERIDLTFI</sequence>
<dbReference type="PANTHER" id="PTHR33324:SF2">
    <property type="entry name" value="MYB_SANT-LIKE DNA-BINDING DOMAIN-CONTAINING PROTEIN"/>
    <property type="match status" value="1"/>
</dbReference>
<accession>A0A9K3LRX4</accession>
<dbReference type="OrthoDB" id="2595100at2759"/>
<reference evidence="1" key="2">
    <citation type="submission" date="2021-04" db="EMBL/GenBank/DDBJ databases">
        <authorList>
            <person name="Podell S."/>
        </authorList>
    </citation>
    <scope>NUCLEOTIDE SEQUENCE</scope>
    <source>
        <strain evidence="1">Hildebrandi</strain>
    </source>
</reference>
<evidence type="ECO:0000313" key="2">
    <source>
        <dbReference type="Proteomes" id="UP000693970"/>
    </source>
</evidence>
<name>A0A9K3LRX4_9STRA</name>
<organism evidence="1 2">
    <name type="scientific">Nitzschia inconspicua</name>
    <dbReference type="NCBI Taxonomy" id="303405"/>
    <lineage>
        <taxon>Eukaryota</taxon>
        <taxon>Sar</taxon>
        <taxon>Stramenopiles</taxon>
        <taxon>Ochrophyta</taxon>
        <taxon>Bacillariophyta</taxon>
        <taxon>Bacillariophyceae</taxon>
        <taxon>Bacillariophycidae</taxon>
        <taxon>Bacillariales</taxon>
        <taxon>Bacillariaceae</taxon>
        <taxon>Nitzschia</taxon>
    </lineage>
</organism>
<dbReference type="Proteomes" id="UP000693970">
    <property type="component" value="Unassembled WGS sequence"/>
</dbReference>
<keyword evidence="2" id="KW-1185">Reference proteome</keyword>
<comment type="caution">
    <text evidence="1">The sequence shown here is derived from an EMBL/GenBank/DDBJ whole genome shotgun (WGS) entry which is preliminary data.</text>
</comment>
<dbReference type="AlphaFoldDB" id="A0A9K3LRX4"/>
<reference evidence="1" key="1">
    <citation type="journal article" date="2021" name="Sci. Rep.">
        <title>Diploid genomic architecture of Nitzschia inconspicua, an elite biomass production diatom.</title>
        <authorList>
            <person name="Oliver A."/>
            <person name="Podell S."/>
            <person name="Pinowska A."/>
            <person name="Traller J.C."/>
            <person name="Smith S.R."/>
            <person name="McClure R."/>
            <person name="Beliaev A."/>
            <person name="Bohutskyi P."/>
            <person name="Hill E.A."/>
            <person name="Rabines A."/>
            <person name="Zheng H."/>
            <person name="Allen L.Z."/>
            <person name="Kuo A."/>
            <person name="Grigoriev I.V."/>
            <person name="Allen A.E."/>
            <person name="Hazlebeck D."/>
            <person name="Allen E.E."/>
        </authorList>
    </citation>
    <scope>NUCLEOTIDE SEQUENCE</scope>
    <source>
        <strain evidence="1">Hildebrandi</strain>
    </source>
</reference>